<name>A0A2K4Y2U0_PSEAI</name>
<dbReference type="RefSeq" id="WP_023100640.1">
    <property type="nucleotide sequence ID" value="NZ_BSAZ01000023.1"/>
</dbReference>
<reference evidence="3" key="2">
    <citation type="submission" date="2015-06" db="EMBL/GenBank/DDBJ databases">
        <authorList>
            <person name="Radhakrishnan Rajesh"/>
            <person name="Underwood Anthony"/>
            <person name="Al-Shahib Ali"/>
        </authorList>
    </citation>
    <scope>NUCLEOTIDE SEQUENCE [LARGE SCALE GENOMIC DNA]</scope>
    <source>
        <strain evidence="3">P19_London_7_VIM_2_05_10</strain>
    </source>
</reference>
<protein>
    <submittedName>
        <fullName evidence="2">Uncharacterized protein</fullName>
    </submittedName>
</protein>
<accession>A0A2K4Y2U0</accession>
<sequence>MKPRENLNLRFTKDVRTLETCRLDLESGVTAEVFGDPENGSYEWRLVHANGLVEQHSDCGYGIPAIAMRDALVTFYGAPQFGGDLVDLRTDGERVPRHWDEVVEEKVTRPAGTNSPVALIKAADIELDELRCDAERYRVLREHWVRIESGTTVHRARGLDLWCDERRSASNDAVDS</sequence>
<evidence type="ECO:0000313" key="3">
    <source>
        <dbReference type="Proteomes" id="UP000045039"/>
    </source>
</evidence>
<dbReference type="EMBL" id="QORE01000069">
    <property type="protein sequence ID" value="RCI76146.1"/>
    <property type="molecule type" value="Genomic_DNA"/>
</dbReference>
<dbReference type="Proteomes" id="UP000045039">
    <property type="component" value="Unassembled WGS sequence"/>
</dbReference>
<gene>
    <name evidence="2" type="ORF">DT376_03920</name>
    <name evidence="1" type="ORF">PAERUG_P19_London_7_VIM_2_05_10_05123</name>
</gene>
<reference evidence="2 4" key="3">
    <citation type="submission" date="2018-07" db="EMBL/GenBank/DDBJ databases">
        <title>Mechanisms of high-level aminoglycoside resistance among Gram-negative pathogens in Brazil.</title>
        <authorList>
            <person name="Ballaben A.S."/>
            <person name="Darini A.L.C."/>
            <person name="Doi Y."/>
        </authorList>
    </citation>
    <scope>NUCLEOTIDE SEQUENCE [LARGE SCALE GENOMIC DNA]</scope>
    <source>
        <strain evidence="2 4">B2-305</strain>
    </source>
</reference>
<reference evidence="1" key="1">
    <citation type="submission" date="2015-06" db="EMBL/GenBank/DDBJ databases">
        <authorList>
            <person name="Radhakrishnan R."/>
            <person name="Underwood A."/>
            <person name="Al-Shahib A."/>
        </authorList>
    </citation>
    <scope>NUCLEOTIDE SEQUENCE</scope>
    <source>
        <strain evidence="1">P19_London_7_VIM_2_05_10</strain>
    </source>
</reference>
<proteinExistence type="predicted"/>
<dbReference type="EMBL" id="CVVU01000234">
    <property type="protein sequence ID" value="CRP64944.1"/>
    <property type="molecule type" value="Genomic_DNA"/>
</dbReference>
<evidence type="ECO:0000313" key="4">
    <source>
        <dbReference type="Proteomes" id="UP000253594"/>
    </source>
</evidence>
<organism evidence="2 4">
    <name type="scientific">Pseudomonas aeruginosa</name>
    <dbReference type="NCBI Taxonomy" id="287"/>
    <lineage>
        <taxon>Bacteria</taxon>
        <taxon>Pseudomonadati</taxon>
        <taxon>Pseudomonadota</taxon>
        <taxon>Gammaproteobacteria</taxon>
        <taxon>Pseudomonadales</taxon>
        <taxon>Pseudomonadaceae</taxon>
        <taxon>Pseudomonas</taxon>
    </lineage>
</organism>
<dbReference type="Proteomes" id="UP000253594">
    <property type="component" value="Unassembled WGS sequence"/>
</dbReference>
<comment type="caution">
    <text evidence="2">The sequence shown here is derived from an EMBL/GenBank/DDBJ whole genome shotgun (WGS) entry which is preliminary data.</text>
</comment>
<dbReference type="AlphaFoldDB" id="A0A2K4Y2U0"/>
<evidence type="ECO:0000313" key="1">
    <source>
        <dbReference type="EMBL" id="CRP64944.1"/>
    </source>
</evidence>
<evidence type="ECO:0000313" key="2">
    <source>
        <dbReference type="EMBL" id="RCI76146.1"/>
    </source>
</evidence>